<feature type="compositionally biased region" description="Basic and acidic residues" evidence="1">
    <location>
        <begin position="136"/>
        <end position="155"/>
    </location>
</feature>
<evidence type="ECO:0000313" key="3">
    <source>
        <dbReference type="Proteomes" id="UP000075809"/>
    </source>
</evidence>
<feature type="compositionally biased region" description="Basic and acidic residues" evidence="1">
    <location>
        <begin position="56"/>
        <end position="66"/>
    </location>
</feature>
<reference evidence="2 3" key="1">
    <citation type="submission" date="2015-09" db="EMBL/GenBank/DDBJ databases">
        <title>Trachymyrmex zeteki WGS genome.</title>
        <authorList>
            <person name="Nygaard S."/>
            <person name="Hu H."/>
            <person name="Boomsma J."/>
            <person name="Zhang G."/>
        </authorList>
    </citation>
    <scope>NUCLEOTIDE SEQUENCE [LARGE SCALE GENOMIC DNA]</scope>
    <source>
        <strain evidence="2">Tzet28-1</strain>
        <tissue evidence="2">Whole body</tissue>
    </source>
</reference>
<accession>A0A151XF00</accession>
<gene>
    <name evidence="2" type="ORF">ALC60_02057</name>
</gene>
<evidence type="ECO:0000313" key="2">
    <source>
        <dbReference type="EMBL" id="KYQ58901.1"/>
    </source>
</evidence>
<dbReference type="EMBL" id="KQ982215">
    <property type="protein sequence ID" value="KYQ58901.1"/>
    <property type="molecule type" value="Genomic_DNA"/>
</dbReference>
<organism evidence="2 3">
    <name type="scientific">Mycetomoellerius zeteki</name>
    <dbReference type="NCBI Taxonomy" id="64791"/>
    <lineage>
        <taxon>Eukaryota</taxon>
        <taxon>Metazoa</taxon>
        <taxon>Ecdysozoa</taxon>
        <taxon>Arthropoda</taxon>
        <taxon>Hexapoda</taxon>
        <taxon>Insecta</taxon>
        <taxon>Pterygota</taxon>
        <taxon>Neoptera</taxon>
        <taxon>Endopterygota</taxon>
        <taxon>Hymenoptera</taxon>
        <taxon>Apocrita</taxon>
        <taxon>Aculeata</taxon>
        <taxon>Formicoidea</taxon>
        <taxon>Formicidae</taxon>
        <taxon>Myrmicinae</taxon>
        <taxon>Mycetomoellerius</taxon>
    </lineage>
</organism>
<name>A0A151XF00_9HYME</name>
<evidence type="ECO:0000256" key="1">
    <source>
        <dbReference type="SAM" id="MobiDB-lite"/>
    </source>
</evidence>
<dbReference type="Proteomes" id="UP000075809">
    <property type="component" value="Unassembled WGS sequence"/>
</dbReference>
<keyword evidence="3" id="KW-1185">Reference proteome</keyword>
<dbReference type="AlphaFoldDB" id="A0A151XF00"/>
<sequence>MQLPGGSTRIPPARIPASLLVIINGNNIATITGNKRIGSNSGGPSCNNYRSRSSKKHDSSGYRPDNESNLPKKTRHLETRANGRHQVTEQHPQPLASALRSSPGKRRVPASSSLAAAAEKAEEAAEEEEEAVAAKTTEKKEEEKKTEKETAKAKEVERRWWSVAGKVGSIRRRNTEKRQL</sequence>
<feature type="region of interest" description="Disordered" evidence="1">
    <location>
        <begin position="32"/>
        <end position="155"/>
    </location>
</feature>
<protein>
    <submittedName>
        <fullName evidence="2">Uncharacterized protein</fullName>
    </submittedName>
</protein>
<proteinExistence type="predicted"/>
<feature type="compositionally biased region" description="Polar residues" evidence="1">
    <location>
        <begin position="37"/>
        <end position="51"/>
    </location>
</feature>